<reference evidence="11 12" key="1">
    <citation type="submission" date="2015-03" db="EMBL/GenBank/DDBJ databases">
        <title>Genomics and transcriptomics of the oil-accumulating basidiomycete yeast T. oleaginosus allow insights into substrate utilization and the diverse evolutionary trajectories of mating systems in fungi.</title>
        <authorList>
            <consortium name="DOE Joint Genome Institute"/>
            <person name="Kourist R."/>
            <person name="Kracht O."/>
            <person name="Bracharz F."/>
            <person name="Lipzen A."/>
            <person name="Nolan M."/>
            <person name="Ohm R."/>
            <person name="Grigoriev I."/>
            <person name="Sun S."/>
            <person name="Heitman J."/>
            <person name="Bruck T."/>
            <person name="Nowrousian M."/>
        </authorList>
    </citation>
    <scope>NUCLEOTIDE SEQUENCE [LARGE SCALE GENOMIC DNA]</scope>
    <source>
        <strain evidence="11 12">IBC0246</strain>
    </source>
</reference>
<feature type="transmembrane region" description="Helical" evidence="9">
    <location>
        <begin position="1258"/>
        <end position="1284"/>
    </location>
</feature>
<dbReference type="Gene3D" id="3.40.50.300">
    <property type="entry name" value="P-loop containing nucleotide triphosphate hydrolases"/>
    <property type="match status" value="2"/>
</dbReference>
<evidence type="ECO:0000256" key="4">
    <source>
        <dbReference type="ARBA" id="ARBA00022741"/>
    </source>
</evidence>
<feature type="region of interest" description="Disordered" evidence="8">
    <location>
        <begin position="1"/>
        <end position="89"/>
    </location>
</feature>
<dbReference type="InterPro" id="IPR003439">
    <property type="entry name" value="ABC_transporter-like_ATP-bd"/>
</dbReference>
<keyword evidence="7 9" id="KW-0472">Membrane</keyword>
<evidence type="ECO:0000259" key="10">
    <source>
        <dbReference type="PROSITE" id="PS50893"/>
    </source>
</evidence>
<dbReference type="Pfam" id="PF01061">
    <property type="entry name" value="ABC2_membrane"/>
    <property type="match status" value="2"/>
</dbReference>
<dbReference type="InterPro" id="IPR017871">
    <property type="entry name" value="ABC_transporter-like_CS"/>
</dbReference>
<keyword evidence="3 9" id="KW-0812">Transmembrane</keyword>
<organism evidence="11 12">
    <name type="scientific">Cutaneotrichosporon oleaginosum</name>
    <dbReference type="NCBI Taxonomy" id="879819"/>
    <lineage>
        <taxon>Eukaryota</taxon>
        <taxon>Fungi</taxon>
        <taxon>Dikarya</taxon>
        <taxon>Basidiomycota</taxon>
        <taxon>Agaricomycotina</taxon>
        <taxon>Tremellomycetes</taxon>
        <taxon>Trichosporonales</taxon>
        <taxon>Trichosporonaceae</taxon>
        <taxon>Cutaneotrichosporon</taxon>
    </lineage>
</organism>
<dbReference type="STRING" id="879819.A0A0J0XFV7"/>
<evidence type="ECO:0000256" key="2">
    <source>
        <dbReference type="ARBA" id="ARBA00022448"/>
    </source>
</evidence>
<feature type="compositionally biased region" description="Basic and acidic residues" evidence="8">
    <location>
        <begin position="73"/>
        <end position="84"/>
    </location>
</feature>
<keyword evidence="5" id="KW-0067">ATP-binding</keyword>
<keyword evidence="2" id="KW-0813">Transport</keyword>
<dbReference type="GO" id="GO:0016887">
    <property type="term" value="F:ATP hydrolysis activity"/>
    <property type="evidence" value="ECO:0007669"/>
    <property type="project" value="InterPro"/>
</dbReference>
<feature type="compositionally biased region" description="Pro residues" evidence="8">
    <location>
        <begin position="8"/>
        <end position="32"/>
    </location>
</feature>
<dbReference type="SMART" id="SM00382">
    <property type="entry name" value="AAA"/>
    <property type="match status" value="2"/>
</dbReference>
<evidence type="ECO:0000256" key="9">
    <source>
        <dbReference type="SAM" id="Phobius"/>
    </source>
</evidence>
<feature type="transmembrane region" description="Helical" evidence="9">
    <location>
        <begin position="1218"/>
        <end position="1246"/>
    </location>
</feature>
<evidence type="ECO:0000256" key="8">
    <source>
        <dbReference type="SAM" id="MobiDB-lite"/>
    </source>
</evidence>
<evidence type="ECO:0000256" key="3">
    <source>
        <dbReference type="ARBA" id="ARBA00022692"/>
    </source>
</evidence>
<dbReference type="GeneID" id="28984712"/>
<dbReference type="InterPro" id="IPR050352">
    <property type="entry name" value="ABCG_transporters"/>
</dbReference>
<dbReference type="OrthoDB" id="66620at2759"/>
<dbReference type="GO" id="GO:0016020">
    <property type="term" value="C:membrane"/>
    <property type="evidence" value="ECO:0007669"/>
    <property type="project" value="UniProtKB-SubCell"/>
</dbReference>
<dbReference type="Pfam" id="PF19055">
    <property type="entry name" value="ABC2_membrane_7"/>
    <property type="match status" value="1"/>
</dbReference>
<evidence type="ECO:0000256" key="7">
    <source>
        <dbReference type="ARBA" id="ARBA00023136"/>
    </source>
</evidence>
<dbReference type="PANTHER" id="PTHR48041">
    <property type="entry name" value="ABC TRANSPORTER G FAMILY MEMBER 28"/>
    <property type="match status" value="1"/>
</dbReference>
<dbReference type="PANTHER" id="PTHR48041:SF91">
    <property type="entry name" value="ABC TRANSPORTER G FAMILY MEMBER 28"/>
    <property type="match status" value="1"/>
</dbReference>
<feature type="transmembrane region" description="Helical" evidence="9">
    <location>
        <begin position="564"/>
        <end position="585"/>
    </location>
</feature>
<feature type="transmembrane region" description="Helical" evidence="9">
    <location>
        <begin position="1133"/>
        <end position="1151"/>
    </location>
</feature>
<dbReference type="GO" id="GO:0005524">
    <property type="term" value="F:ATP binding"/>
    <property type="evidence" value="ECO:0007669"/>
    <property type="project" value="UniProtKB-KW"/>
</dbReference>
<keyword evidence="11" id="KW-0378">Hydrolase</keyword>
<evidence type="ECO:0000313" key="11">
    <source>
        <dbReference type="EMBL" id="KLT39942.1"/>
    </source>
</evidence>
<feature type="compositionally biased region" description="Low complexity" evidence="8">
    <location>
        <begin position="55"/>
        <end position="71"/>
    </location>
</feature>
<dbReference type="InterPro" id="IPR003593">
    <property type="entry name" value="AAA+_ATPase"/>
</dbReference>
<evidence type="ECO:0000256" key="1">
    <source>
        <dbReference type="ARBA" id="ARBA00004141"/>
    </source>
</evidence>
<keyword evidence="4" id="KW-0547">Nucleotide-binding</keyword>
<name>A0A0J0XFV7_9TREE</name>
<dbReference type="InterPro" id="IPR013525">
    <property type="entry name" value="ABC2_TM"/>
</dbReference>
<keyword evidence="12" id="KW-1185">Reference proteome</keyword>
<dbReference type="EMBL" id="KQ087245">
    <property type="protein sequence ID" value="KLT39942.1"/>
    <property type="molecule type" value="Genomic_DNA"/>
</dbReference>
<keyword evidence="6 9" id="KW-1133">Transmembrane helix</keyword>
<evidence type="ECO:0000256" key="5">
    <source>
        <dbReference type="ARBA" id="ARBA00022840"/>
    </source>
</evidence>
<comment type="subcellular location">
    <subcellularLocation>
        <location evidence="1">Membrane</location>
        <topology evidence="1">Multi-pass membrane protein</topology>
    </subcellularLocation>
</comment>
<dbReference type="Proteomes" id="UP000053611">
    <property type="component" value="Unassembled WGS sequence"/>
</dbReference>
<feature type="transmembrane region" description="Helical" evidence="9">
    <location>
        <begin position="1358"/>
        <end position="1379"/>
    </location>
</feature>
<sequence length="1385" mass="150491">MDAGPAPASSPAPTPNAPEAPAPSSPVRPPLEPAGQSPEPARMPGSPVTRGMTADDNCSDSASSRSSLDMGDIGEKEKEEEIPRSAHSPPTLDVEVSALLNLPPPPPFDLDVRGLTVGVPKHSRLVKLLQGDITALKASPKDASPRKTTILEDVSCACSSGQVLAILGGSGSGKTTLLNAVAHRLNDLPVKAGEVGYVPSYGGAALGKNEAKRRIGFVRQQDFLVECLTVRETLTYAARLRLPTDLRREDIALIVEQTLDELGLRDAADTVVGGPLRKGISGGERRRLSIGCVLVTLPSVLILDEPTSGLDAFTSYLLLQTLSALARRGRTVILSIHAPRSDAYPLFDCITLLSKGRVVYSGLRRQCLDWFSGLGHDVEPGINPLDFLIDVSSVDNRTPEKEEASMARVRALTNAWAAHIAAKPDTLAPQRPDLRSSNSHHSAGAVELHRAVTRTEQKRPGFFLQTRVLTARAHRNVYRNIPTIAGLVLQGIILGVIMGVTYANIPDTPTGVQSLKNLSFQMIPGVFYLQQVFWVYKFCKDLIIFDREREDNLYDVVPYVLSDWISFLFPAILSPTLYIFILWFIAGMRHDDVARGLFTVVGSTLLVQSAIQGLALFASSVTRSFAQASLIGNAINIFQLLSAGFILVDPPNFTEWIRWLSPYFYSFRIVATVVFKDRVFDCPADSNANLAQCDGNNVLRGFNFDLDINIGVWFAGMIGFALLEYAIACLVLRYLPVGGVRHASEIDGHFRGKTADVADSHMTRDKIDVTVRHLSFAWERRGRGLAKNARKLILDDVSASFPAGEVSAILGPSGAGKSTLLQLIAGRRLSAGAMASFTRTGDLLFAGAPATAVAMSNVAFVEQEDDWHLPNLTVRETLRYAAVLRLPNEMARKKKIARAETVLRMLGLKDCADLPVGGPLIKGISGGEKRRLSLAVQMINDPAVLVVDEPTSGLDSSIALSVMQVLKDIAATGRTVIATIHQPRSDIWRLADNVTLLAKGGVVAYSGRRSTAIRYFTSIGYPMPSEFFNPADHLLDLVSVDPRAATHAVSQARVRSLTDSWRAITSQSGDEEVPALDEKKSGWRRSLPLVSAASENKLSSGSRTTSMYIALPVVLQRHWLNLWRQPDVFINRFMQAPFVSALFILFFQRLTMGAQGAQDRIGLTMQNTSAIAFVGLLNAMSILPPERNLYLHEAASSARYAPATFVIMYTLVELGPQIFSALVYTAVMHVAVGMQTSVAIFFEFFATIWAMQSLGESLAILVGMWVASEGLTVTILSTFLSLLAQTAGVVSLNVPRWLAGLSWGTPFKGAVKIQIINECVGLVFRCTTQEVADGKCVAQTGEQILALFGWQDLNAARFTGIMVATTVAWRILSWLSVAARVRGFR</sequence>
<feature type="transmembrane region" description="Helical" evidence="9">
    <location>
        <begin position="1163"/>
        <end position="1183"/>
    </location>
</feature>
<proteinExistence type="predicted"/>
<dbReference type="InterPro" id="IPR043926">
    <property type="entry name" value="ABCG_dom"/>
</dbReference>
<gene>
    <name evidence="11" type="ORF">CC85DRAFT_288028</name>
</gene>
<feature type="domain" description="ABC transporter" evidence="10">
    <location>
        <begin position="769"/>
        <end position="1024"/>
    </location>
</feature>
<dbReference type="FunFam" id="3.40.50.300:FF:002930">
    <property type="entry name" value="ABC transporter family protein"/>
    <property type="match status" value="1"/>
</dbReference>
<protein>
    <submittedName>
        <fullName evidence="11">p-loop containing nucleoside triphosphate hydrolase protein</fullName>
    </submittedName>
</protein>
<accession>A0A0J0XFV7</accession>
<feature type="transmembrane region" description="Helical" evidence="9">
    <location>
        <begin position="630"/>
        <end position="648"/>
    </location>
</feature>
<evidence type="ECO:0000313" key="12">
    <source>
        <dbReference type="Proteomes" id="UP000053611"/>
    </source>
</evidence>
<feature type="transmembrane region" description="Helical" evidence="9">
    <location>
        <begin position="597"/>
        <end position="618"/>
    </location>
</feature>
<dbReference type="InterPro" id="IPR027417">
    <property type="entry name" value="P-loop_NTPase"/>
</dbReference>
<feature type="transmembrane region" description="Helical" evidence="9">
    <location>
        <begin position="710"/>
        <end position="735"/>
    </location>
</feature>
<dbReference type="RefSeq" id="XP_018276433.1">
    <property type="nucleotide sequence ID" value="XM_018424109.1"/>
</dbReference>
<dbReference type="Pfam" id="PF00005">
    <property type="entry name" value="ABC_tran"/>
    <property type="match status" value="2"/>
</dbReference>
<feature type="domain" description="ABC transporter" evidence="10">
    <location>
        <begin position="128"/>
        <end position="380"/>
    </location>
</feature>
<dbReference type="GO" id="GO:0140359">
    <property type="term" value="F:ABC-type transporter activity"/>
    <property type="evidence" value="ECO:0007669"/>
    <property type="project" value="InterPro"/>
</dbReference>
<feature type="transmembrane region" description="Helical" evidence="9">
    <location>
        <begin position="484"/>
        <end position="505"/>
    </location>
</feature>
<dbReference type="PROSITE" id="PS50893">
    <property type="entry name" value="ABC_TRANSPORTER_2"/>
    <property type="match status" value="2"/>
</dbReference>
<dbReference type="SUPFAM" id="SSF52540">
    <property type="entry name" value="P-loop containing nucleoside triphosphate hydrolases"/>
    <property type="match status" value="2"/>
</dbReference>
<dbReference type="PROSITE" id="PS00211">
    <property type="entry name" value="ABC_TRANSPORTER_1"/>
    <property type="match status" value="2"/>
</dbReference>
<evidence type="ECO:0000256" key="6">
    <source>
        <dbReference type="ARBA" id="ARBA00022989"/>
    </source>
</evidence>